<keyword evidence="4 7" id="KW-0067">ATP-binding</keyword>
<protein>
    <submittedName>
        <fullName evidence="7">Vitamin B12 import ATP-binding protein BtuD</fullName>
    </submittedName>
</protein>
<name>A0ABX1VDM6_9PLAN</name>
<evidence type="ECO:0000256" key="3">
    <source>
        <dbReference type="ARBA" id="ARBA00022741"/>
    </source>
</evidence>
<dbReference type="GO" id="GO:0005524">
    <property type="term" value="F:ATP binding"/>
    <property type="evidence" value="ECO:0007669"/>
    <property type="project" value="UniProtKB-KW"/>
</dbReference>
<reference evidence="7 8" key="1">
    <citation type="journal article" date="2020" name="Syst. Appl. Microbiol.">
        <title>Alienimonas chondri sp. nov., a novel planctomycete isolated from the biofilm of the red alga Chondrus crispus.</title>
        <authorList>
            <person name="Vitorino I."/>
            <person name="Albuquerque L."/>
            <person name="Wiegand S."/>
            <person name="Kallscheuer N."/>
            <person name="da Costa M.S."/>
            <person name="Lobo-da-Cunha A."/>
            <person name="Jogler C."/>
            <person name="Lage O.M."/>
        </authorList>
    </citation>
    <scope>NUCLEOTIDE SEQUENCE [LARGE SCALE GENOMIC DNA]</scope>
    <source>
        <strain evidence="7 8">LzC2</strain>
    </source>
</reference>
<evidence type="ECO:0000259" key="6">
    <source>
        <dbReference type="PROSITE" id="PS50893"/>
    </source>
</evidence>
<sequence length="354" mass="38234">MSVAEPAVADPASADTVATDSVAPSSPPAPIASETAAIEVVRLSHTYKKHRALQRMEFNVAPGEIHGFVGPNGAGKTTTLKIICTLMKPQQGAVRVFGRDVVRQVHAVRSSIGFMPDHFSMYRQMSVHEYLDFFGAAYGLPTKTRDGVIKNVLELTDMDGRQDDLIKGLSRGMTQRVGLARVLINDPSLLLLDEPASGLDPRARIELMDILRALKGMGKTVFISSHILSELAELCDAVTIVDRGTTKFSGSIDELLSAAAGLVTYRVVLDPPRDGAPEPENLSDDLQAIPGVTEVRKCEERPGWLMTFDRDVIPVNEILGGVIALGLPVVGFAEEKKHLNRAFMELTAGGVREA</sequence>
<dbReference type="Pfam" id="PF00005">
    <property type="entry name" value="ABC_tran"/>
    <property type="match status" value="1"/>
</dbReference>
<dbReference type="PROSITE" id="PS50893">
    <property type="entry name" value="ABC_TRANSPORTER_2"/>
    <property type="match status" value="1"/>
</dbReference>
<dbReference type="Gene3D" id="3.40.50.300">
    <property type="entry name" value="P-loop containing nucleotide triphosphate hydrolases"/>
    <property type="match status" value="1"/>
</dbReference>
<evidence type="ECO:0000313" key="8">
    <source>
        <dbReference type="Proteomes" id="UP000609651"/>
    </source>
</evidence>
<evidence type="ECO:0000256" key="2">
    <source>
        <dbReference type="ARBA" id="ARBA00022448"/>
    </source>
</evidence>
<dbReference type="RefSeq" id="WP_315854587.1">
    <property type="nucleotide sequence ID" value="NZ_WTPX01000043.1"/>
</dbReference>
<dbReference type="InterPro" id="IPR003593">
    <property type="entry name" value="AAA+_ATPase"/>
</dbReference>
<feature type="domain" description="ABC transporter" evidence="6">
    <location>
        <begin position="38"/>
        <end position="268"/>
    </location>
</feature>
<keyword evidence="3" id="KW-0547">Nucleotide-binding</keyword>
<dbReference type="SMART" id="SM00382">
    <property type="entry name" value="AAA"/>
    <property type="match status" value="1"/>
</dbReference>
<proteinExistence type="inferred from homology"/>
<evidence type="ECO:0000256" key="5">
    <source>
        <dbReference type="SAM" id="MobiDB-lite"/>
    </source>
</evidence>
<evidence type="ECO:0000313" key="7">
    <source>
        <dbReference type="EMBL" id="NNJ25625.1"/>
    </source>
</evidence>
<gene>
    <name evidence="7" type="primary">btuD_4</name>
    <name evidence="7" type="ORF">LzC2_16970</name>
</gene>
<dbReference type="EMBL" id="WTPX01000043">
    <property type="protein sequence ID" value="NNJ25625.1"/>
    <property type="molecule type" value="Genomic_DNA"/>
</dbReference>
<dbReference type="InterPro" id="IPR003439">
    <property type="entry name" value="ABC_transporter-like_ATP-bd"/>
</dbReference>
<evidence type="ECO:0000256" key="1">
    <source>
        <dbReference type="ARBA" id="ARBA00005417"/>
    </source>
</evidence>
<dbReference type="SUPFAM" id="SSF52540">
    <property type="entry name" value="P-loop containing nucleoside triphosphate hydrolases"/>
    <property type="match status" value="1"/>
</dbReference>
<keyword evidence="2" id="KW-0813">Transport</keyword>
<organism evidence="7 8">
    <name type="scientific">Alienimonas chondri</name>
    <dbReference type="NCBI Taxonomy" id="2681879"/>
    <lineage>
        <taxon>Bacteria</taxon>
        <taxon>Pseudomonadati</taxon>
        <taxon>Planctomycetota</taxon>
        <taxon>Planctomycetia</taxon>
        <taxon>Planctomycetales</taxon>
        <taxon>Planctomycetaceae</taxon>
        <taxon>Alienimonas</taxon>
    </lineage>
</organism>
<dbReference type="InterPro" id="IPR027417">
    <property type="entry name" value="P-loop_NTPase"/>
</dbReference>
<comment type="caution">
    <text evidence="7">The sequence shown here is derived from an EMBL/GenBank/DDBJ whole genome shotgun (WGS) entry which is preliminary data.</text>
</comment>
<dbReference type="CDD" id="cd03230">
    <property type="entry name" value="ABC_DR_subfamily_A"/>
    <property type="match status" value="1"/>
</dbReference>
<keyword evidence="8" id="KW-1185">Reference proteome</keyword>
<evidence type="ECO:0000256" key="4">
    <source>
        <dbReference type="ARBA" id="ARBA00022840"/>
    </source>
</evidence>
<comment type="similarity">
    <text evidence="1">Belongs to the ABC transporter superfamily.</text>
</comment>
<dbReference type="Proteomes" id="UP000609651">
    <property type="component" value="Unassembled WGS sequence"/>
</dbReference>
<dbReference type="PANTHER" id="PTHR43335:SF3">
    <property type="entry name" value="ABC TRANSPORTER"/>
    <property type="match status" value="1"/>
</dbReference>
<accession>A0ABX1VDM6</accession>
<feature type="region of interest" description="Disordered" evidence="5">
    <location>
        <begin position="1"/>
        <end position="30"/>
    </location>
</feature>
<dbReference type="PANTHER" id="PTHR43335">
    <property type="entry name" value="ABC TRANSPORTER, ATP-BINDING PROTEIN"/>
    <property type="match status" value="1"/>
</dbReference>